<evidence type="ECO:0000256" key="5">
    <source>
        <dbReference type="ARBA" id="ARBA00022692"/>
    </source>
</evidence>
<dbReference type="CDD" id="cd04187">
    <property type="entry name" value="DPM1_like_bac"/>
    <property type="match status" value="1"/>
</dbReference>
<name>A0A6J4L345_9BACT</name>
<dbReference type="Gene3D" id="3.90.550.10">
    <property type="entry name" value="Spore Coat Polysaccharide Biosynthesis Protein SpsA, Chain A"/>
    <property type="match status" value="1"/>
</dbReference>
<evidence type="ECO:0000313" key="11">
    <source>
        <dbReference type="EMBL" id="CAA9322553.1"/>
    </source>
</evidence>
<evidence type="ECO:0000259" key="10">
    <source>
        <dbReference type="Pfam" id="PF00535"/>
    </source>
</evidence>
<sequence>MHRRMLLSVVVPCFNEEEVIHETHRRLTAVLGAVGAREGLEYEVVYVDDGSRDRTAALLAGLQAGDRRVRVVRFSRNFGHQIAVTAGVEHAAGDAVVLIDADLQDPPEVIAALVARWREGYDVAYGVRTDRPGESAFKLATAKAFYRGINRLSDTPIPLDTGDFRLMGRPVVDALAAMPERDRFVRGMVSWVGFRQVAVPYRREARFAGASKYPLLKMVRFALDGVTSFSVQPLRVATWLGFAVSALAVLGILYALGLRLFTSTWVAGWTAMMIAVLFLGGVQLLSLGVIGEYVGRIYGEAKRRPLYLVAERLGFPRPARAEPGVPLRVEHEPEVARRPDGVPRRPYYDERYAAADLPAAEQRA</sequence>
<feature type="transmembrane region" description="Helical" evidence="9">
    <location>
        <begin position="236"/>
        <end position="257"/>
    </location>
</feature>
<proteinExistence type="inferred from homology"/>
<dbReference type="GO" id="GO:0016757">
    <property type="term" value="F:glycosyltransferase activity"/>
    <property type="evidence" value="ECO:0007669"/>
    <property type="project" value="UniProtKB-KW"/>
</dbReference>
<evidence type="ECO:0000256" key="8">
    <source>
        <dbReference type="ARBA" id="ARBA00038152"/>
    </source>
</evidence>
<keyword evidence="7 9" id="KW-0472">Membrane</keyword>
<gene>
    <name evidence="11" type="ORF">AVDCRST_MAG40-1535</name>
</gene>
<evidence type="ECO:0000256" key="3">
    <source>
        <dbReference type="ARBA" id="ARBA00022676"/>
    </source>
</evidence>
<evidence type="ECO:0000256" key="2">
    <source>
        <dbReference type="ARBA" id="ARBA00022475"/>
    </source>
</evidence>
<keyword evidence="2" id="KW-1003">Cell membrane</keyword>
<organism evidence="11">
    <name type="scientific">uncultured Gemmatimonadaceae bacterium</name>
    <dbReference type="NCBI Taxonomy" id="246130"/>
    <lineage>
        <taxon>Bacteria</taxon>
        <taxon>Pseudomonadati</taxon>
        <taxon>Gemmatimonadota</taxon>
        <taxon>Gemmatimonadia</taxon>
        <taxon>Gemmatimonadales</taxon>
        <taxon>Gemmatimonadaceae</taxon>
        <taxon>environmental samples</taxon>
    </lineage>
</organism>
<feature type="domain" description="Glycosyltransferase 2-like" evidence="10">
    <location>
        <begin position="8"/>
        <end position="173"/>
    </location>
</feature>
<evidence type="ECO:0000256" key="9">
    <source>
        <dbReference type="SAM" id="Phobius"/>
    </source>
</evidence>
<dbReference type="EMBL" id="CADCTX010000482">
    <property type="protein sequence ID" value="CAA9322553.1"/>
    <property type="molecule type" value="Genomic_DNA"/>
</dbReference>
<dbReference type="SUPFAM" id="SSF53448">
    <property type="entry name" value="Nucleotide-diphospho-sugar transferases"/>
    <property type="match status" value="1"/>
</dbReference>
<comment type="subcellular location">
    <subcellularLocation>
        <location evidence="1">Cell membrane</location>
        <topology evidence="1">Multi-pass membrane protein</topology>
    </subcellularLocation>
</comment>
<dbReference type="PANTHER" id="PTHR48090">
    <property type="entry name" value="UNDECAPRENYL-PHOSPHATE 4-DEOXY-4-FORMAMIDO-L-ARABINOSE TRANSFERASE-RELATED"/>
    <property type="match status" value="1"/>
</dbReference>
<feature type="transmembrane region" description="Helical" evidence="9">
    <location>
        <begin position="269"/>
        <end position="294"/>
    </location>
</feature>
<dbReference type="InterPro" id="IPR001173">
    <property type="entry name" value="Glyco_trans_2-like"/>
</dbReference>
<dbReference type="GO" id="GO:0005886">
    <property type="term" value="C:plasma membrane"/>
    <property type="evidence" value="ECO:0007669"/>
    <property type="project" value="UniProtKB-SubCell"/>
</dbReference>
<keyword evidence="3" id="KW-0328">Glycosyltransferase</keyword>
<protein>
    <submittedName>
        <fullName evidence="11">Glycosyltransferase</fullName>
    </submittedName>
</protein>
<evidence type="ECO:0000256" key="6">
    <source>
        <dbReference type="ARBA" id="ARBA00022989"/>
    </source>
</evidence>
<reference evidence="11" key="1">
    <citation type="submission" date="2020-02" db="EMBL/GenBank/DDBJ databases">
        <authorList>
            <person name="Meier V. D."/>
        </authorList>
    </citation>
    <scope>NUCLEOTIDE SEQUENCE</scope>
    <source>
        <strain evidence="11">AVDCRST_MAG40</strain>
    </source>
</reference>
<dbReference type="FunFam" id="3.90.550.10:FF:000079">
    <property type="entry name" value="Probable glycosyl transferase"/>
    <property type="match status" value="1"/>
</dbReference>
<evidence type="ECO:0000256" key="4">
    <source>
        <dbReference type="ARBA" id="ARBA00022679"/>
    </source>
</evidence>
<keyword evidence="4 11" id="KW-0808">Transferase</keyword>
<keyword evidence="5 9" id="KW-0812">Transmembrane</keyword>
<keyword evidence="6 9" id="KW-1133">Transmembrane helix</keyword>
<dbReference type="AlphaFoldDB" id="A0A6J4L345"/>
<dbReference type="Pfam" id="PF00535">
    <property type="entry name" value="Glycos_transf_2"/>
    <property type="match status" value="1"/>
</dbReference>
<comment type="similarity">
    <text evidence="8">Belongs to the glycosyltransferase 2 family. GtrB subfamily.</text>
</comment>
<dbReference type="InterPro" id="IPR050256">
    <property type="entry name" value="Glycosyltransferase_2"/>
</dbReference>
<dbReference type="InterPro" id="IPR029044">
    <property type="entry name" value="Nucleotide-diphossugar_trans"/>
</dbReference>
<evidence type="ECO:0000256" key="7">
    <source>
        <dbReference type="ARBA" id="ARBA00023136"/>
    </source>
</evidence>
<evidence type="ECO:0000256" key="1">
    <source>
        <dbReference type="ARBA" id="ARBA00004651"/>
    </source>
</evidence>
<dbReference type="PANTHER" id="PTHR48090:SF1">
    <property type="entry name" value="PROPHAGE BACTOPRENOL GLUCOSYL TRANSFERASE HOMOLOG"/>
    <property type="match status" value="1"/>
</dbReference>
<accession>A0A6J4L345</accession>